<evidence type="ECO:0000313" key="1">
    <source>
        <dbReference type="EMBL" id="KAK8018280.1"/>
    </source>
</evidence>
<gene>
    <name evidence="1" type="ORF">PG991_007470</name>
</gene>
<organism evidence="1 2">
    <name type="scientific">Apiospora marii</name>
    <dbReference type="NCBI Taxonomy" id="335849"/>
    <lineage>
        <taxon>Eukaryota</taxon>
        <taxon>Fungi</taxon>
        <taxon>Dikarya</taxon>
        <taxon>Ascomycota</taxon>
        <taxon>Pezizomycotina</taxon>
        <taxon>Sordariomycetes</taxon>
        <taxon>Xylariomycetidae</taxon>
        <taxon>Amphisphaeriales</taxon>
        <taxon>Apiosporaceae</taxon>
        <taxon>Apiospora</taxon>
    </lineage>
</organism>
<accession>A0ABR1RTJ5</accession>
<protein>
    <submittedName>
        <fullName evidence="1">Uncharacterized protein</fullName>
    </submittedName>
</protein>
<evidence type="ECO:0000313" key="2">
    <source>
        <dbReference type="Proteomes" id="UP001396898"/>
    </source>
</evidence>
<reference evidence="1 2" key="1">
    <citation type="submission" date="2023-01" db="EMBL/GenBank/DDBJ databases">
        <title>Analysis of 21 Apiospora genomes using comparative genomics revels a genus with tremendous synthesis potential of carbohydrate active enzymes and secondary metabolites.</title>
        <authorList>
            <person name="Sorensen T."/>
        </authorList>
    </citation>
    <scope>NUCLEOTIDE SEQUENCE [LARGE SCALE GENOMIC DNA]</scope>
    <source>
        <strain evidence="1 2">CBS 20057</strain>
    </source>
</reference>
<dbReference type="EMBL" id="JAQQWI010000010">
    <property type="protein sequence ID" value="KAK8018280.1"/>
    <property type="molecule type" value="Genomic_DNA"/>
</dbReference>
<proteinExistence type="predicted"/>
<name>A0ABR1RTJ5_9PEZI</name>
<dbReference type="Proteomes" id="UP001396898">
    <property type="component" value="Unassembled WGS sequence"/>
</dbReference>
<comment type="caution">
    <text evidence="1">The sequence shown here is derived from an EMBL/GenBank/DDBJ whole genome shotgun (WGS) entry which is preliminary data.</text>
</comment>
<sequence>MLLRQMEKTAKQLVDQIDVLYYTAATSSGRLLGHPVFENNLFSVVQRVTLEQRQVSAFMKIARDLPSLKEVLAGMGEKGISIPESTVSATSSTWYQKVFGETRWRLIRLNDADVYQQIALLVEANVGWRFAQALTQTLAEYSDGTKWFTVVGNCETEWLAAAYGKGGPGIRLLKKHTDIDRDDPWMKKTLAGMPKLLPVFVLVDRNNHPLLIDNGSRVTRSKADKPRYTFNQEFRLWQKKVGKMVVKKKPA</sequence>
<keyword evidence="2" id="KW-1185">Reference proteome</keyword>